<proteinExistence type="predicted"/>
<dbReference type="Proteomes" id="UP000595140">
    <property type="component" value="Unassembled WGS sequence"/>
</dbReference>
<dbReference type="AlphaFoldDB" id="A0A484N412"/>
<name>A0A484N412_9ASTE</name>
<evidence type="ECO:0000313" key="2">
    <source>
        <dbReference type="Proteomes" id="UP000595140"/>
    </source>
</evidence>
<accession>A0A484N412</accession>
<dbReference type="EMBL" id="OOIL02005825">
    <property type="protein sequence ID" value="VFQ96025.1"/>
    <property type="molecule type" value="Genomic_DNA"/>
</dbReference>
<evidence type="ECO:0000313" key="1">
    <source>
        <dbReference type="EMBL" id="VFQ96025.1"/>
    </source>
</evidence>
<organism evidence="1 2">
    <name type="scientific">Cuscuta campestris</name>
    <dbReference type="NCBI Taxonomy" id="132261"/>
    <lineage>
        <taxon>Eukaryota</taxon>
        <taxon>Viridiplantae</taxon>
        <taxon>Streptophyta</taxon>
        <taxon>Embryophyta</taxon>
        <taxon>Tracheophyta</taxon>
        <taxon>Spermatophyta</taxon>
        <taxon>Magnoliopsida</taxon>
        <taxon>eudicotyledons</taxon>
        <taxon>Gunneridae</taxon>
        <taxon>Pentapetalae</taxon>
        <taxon>asterids</taxon>
        <taxon>lamiids</taxon>
        <taxon>Solanales</taxon>
        <taxon>Convolvulaceae</taxon>
        <taxon>Cuscuteae</taxon>
        <taxon>Cuscuta</taxon>
        <taxon>Cuscuta subgen. Grammica</taxon>
        <taxon>Cuscuta sect. Cleistogrammica</taxon>
    </lineage>
</organism>
<reference evidence="1 2" key="1">
    <citation type="submission" date="2018-04" db="EMBL/GenBank/DDBJ databases">
        <authorList>
            <person name="Vogel A."/>
        </authorList>
    </citation>
    <scope>NUCLEOTIDE SEQUENCE [LARGE SCALE GENOMIC DNA]</scope>
</reference>
<sequence length="99" mass="11227">MASRDFGLGFRTREALDFGALEYWRFWSRISHAILSRVSFNAVIHPLRCGASVETCVAALIFCRSSQRGSSGLWVLSFRWPILFHDRTTTASISISDKK</sequence>
<keyword evidence="2" id="KW-1185">Reference proteome</keyword>
<protein>
    <submittedName>
        <fullName evidence="1">Uncharacterized protein</fullName>
    </submittedName>
</protein>
<gene>
    <name evidence="1" type="ORF">CCAM_LOCUS37801</name>
</gene>